<dbReference type="OrthoDB" id="790821at2"/>
<dbReference type="RefSeq" id="WP_128200215.1">
    <property type="nucleotide sequence ID" value="NZ_SACT01000008.1"/>
</dbReference>
<evidence type="ECO:0000256" key="1">
    <source>
        <dbReference type="SAM" id="MobiDB-lite"/>
    </source>
</evidence>
<dbReference type="AlphaFoldDB" id="A0A437JRG9"/>
<evidence type="ECO:0000313" key="2">
    <source>
        <dbReference type="EMBL" id="RVT49464.1"/>
    </source>
</evidence>
<dbReference type="SUPFAM" id="SSF53756">
    <property type="entry name" value="UDP-Glycosyltransferase/glycogen phosphorylase"/>
    <property type="match status" value="1"/>
</dbReference>
<gene>
    <name evidence="2" type="ORF">ENE75_20560</name>
</gene>
<comment type="caution">
    <text evidence="2">The sequence shown here is derived from an EMBL/GenBank/DDBJ whole genome shotgun (WGS) entry which is preliminary data.</text>
</comment>
<feature type="region of interest" description="Disordered" evidence="1">
    <location>
        <begin position="280"/>
        <end position="300"/>
    </location>
</feature>
<name>A0A437JRG9_9BURK</name>
<accession>A0A437JRG9</accession>
<sequence>MTAPLPAPTDLTVLVLASTWNAAAHARTLHSVQRLRDGTGARVQALLLELLEHDPAGLVDGPLPALPVAWQAALASADHDYVCDHGCTARALRRAVRSCAGHWVCLLHEGDEIGWRADATTVLARRDLDALITLPAVGEHALAAHRALATLPPAARAVGTLVALAGAYCGGLVVRRDWLDDVLGHVGYDAEPGYSGYLAEVLTLAALRGPARLAFTEALAVFPTEPHGQRHRDRVGRYVWPVLPLRRRDLPQDTDRRLEPRSEALFDALLDHLRALALNEPAAQRPRTPSAQAERLRRDSGRPTGAMLALLDWAVAQWCRQWERPLPAALQAQDPLLPWRPAPLPPPAALPAPQVSLITSAFRGEAVAFSFLDNLLRLDGFEARAEAIVVCPQPNLAQDLVLGHFALVTPQVRLEALDADPGIYGCWNHAIGLARGRYLSNANLDDRRDRRQLARLVDWLEATGADLASAAVAITHDAAELTTFAGDVPALAAAHALECWFAGGSAGPRALEDFFLRDAGGAVTQCMNFPHCMPVWRRDLHARFAPFDEAAHGTYADFALWLRAVAGGARVLHDPQPLGLYHVDPASHNRRHADARTWDAIVRPFLPPGTVVHAPVHVAPRRAARTDAGTGTGGAPGNAAPRFDFGAQLAQHYGTHRSGWTYVLQAFEPFHAADAEVECHTFLEKRFVWGSDPGDGGCGPVRPFTRPWVGFLHVPPGVPGWFQAEQSPARVLSLDSWRRSQRECRGLFVLSDYHRRWLEQTLRPAFPISVLLHPTEFVDEAFSMDRYLANPDKRLVQVGWWLRKLAAVNHLQVPGLKPTLLGRDWTKNMMRYAERRVHGLTTVPPVDQIGFLENDEYDRLLAENLVFVDFYDTSANNAVIECIARATPIVVCRHPAVEEYVGADYPLYFDHPADIPRLLADHGRIAAAHACLKAAALRDRLTLQAFARDFAASEVVRHACT</sequence>
<organism evidence="2 3">
    <name type="scientific">Rubrivivax albus</name>
    <dbReference type="NCBI Taxonomy" id="2499835"/>
    <lineage>
        <taxon>Bacteria</taxon>
        <taxon>Pseudomonadati</taxon>
        <taxon>Pseudomonadota</taxon>
        <taxon>Betaproteobacteria</taxon>
        <taxon>Burkholderiales</taxon>
        <taxon>Sphaerotilaceae</taxon>
        <taxon>Rubrivivax</taxon>
    </lineage>
</organism>
<protein>
    <recommendedName>
        <fullName evidence="4">Glycosyltransferase</fullName>
    </recommendedName>
</protein>
<reference evidence="2 3" key="1">
    <citation type="submission" date="2019-01" db="EMBL/GenBank/DDBJ databases">
        <authorList>
            <person name="Chen W.-M."/>
        </authorList>
    </citation>
    <scope>NUCLEOTIDE SEQUENCE [LARGE SCALE GENOMIC DNA]</scope>
    <source>
        <strain evidence="2 3">ICH-3</strain>
    </source>
</reference>
<dbReference type="Proteomes" id="UP000288178">
    <property type="component" value="Unassembled WGS sequence"/>
</dbReference>
<evidence type="ECO:0008006" key="4">
    <source>
        <dbReference type="Google" id="ProtNLM"/>
    </source>
</evidence>
<dbReference type="SUPFAM" id="SSF53448">
    <property type="entry name" value="Nucleotide-diphospho-sugar transferases"/>
    <property type="match status" value="1"/>
</dbReference>
<dbReference type="EMBL" id="SACT01000008">
    <property type="protein sequence ID" value="RVT49464.1"/>
    <property type="molecule type" value="Genomic_DNA"/>
</dbReference>
<dbReference type="InterPro" id="IPR029044">
    <property type="entry name" value="Nucleotide-diphossugar_trans"/>
</dbReference>
<evidence type="ECO:0000313" key="3">
    <source>
        <dbReference type="Proteomes" id="UP000288178"/>
    </source>
</evidence>
<dbReference type="Gene3D" id="3.90.550.10">
    <property type="entry name" value="Spore Coat Polysaccharide Biosynthesis Protein SpsA, Chain A"/>
    <property type="match status" value="1"/>
</dbReference>
<proteinExistence type="predicted"/>
<keyword evidence="3" id="KW-1185">Reference proteome</keyword>